<dbReference type="Proteomes" id="UP001165289">
    <property type="component" value="Unassembled WGS sequence"/>
</dbReference>
<proteinExistence type="predicted"/>
<dbReference type="Gene3D" id="3.30.420.10">
    <property type="entry name" value="Ribonuclease H-like superfamily/Ribonuclease H"/>
    <property type="match status" value="1"/>
</dbReference>
<dbReference type="InterPro" id="IPR036397">
    <property type="entry name" value="RNaseH_sf"/>
</dbReference>
<sequence length="233" mass="27637">MFYNYKRGINAMEYITEMFSVFREQSPTKTSIYKWYSRLSLSYMCLDDVRTGRPIMAATNENITKVEELVREDRQIAIRQLVHDASVSSETIETILHQHLGKKGLFQYSKADFWWHSEVITGDETWVYFYDMPPKQQISKWIFEDEVPDTIPKRFMAVGKRIFAIFFTTRELLEFVILPAKHTVTAAWYTECYLPKLFNSGDIETKVWIRGMKLHHDNAPAYTARRTKEFVRQ</sequence>
<dbReference type="InterPro" id="IPR052709">
    <property type="entry name" value="Transposase-MT_Hybrid"/>
</dbReference>
<reference evidence="1 2" key="1">
    <citation type="journal article" date="2023" name="BMC Biol.">
        <title>The compact genome of the sponge Oopsacas minuta (Hexactinellida) is lacking key metazoan core genes.</title>
        <authorList>
            <person name="Santini S."/>
            <person name="Schenkelaars Q."/>
            <person name="Jourda C."/>
            <person name="Duchesne M."/>
            <person name="Belahbib H."/>
            <person name="Rocher C."/>
            <person name="Selva M."/>
            <person name="Riesgo A."/>
            <person name="Vervoort M."/>
            <person name="Leys S.P."/>
            <person name="Kodjabachian L."/>
            <person name="Le Bivic A."/>
            <person name="Borchiellini C."/>
            <person name="Claverie J.M."/>
            <person name="Renard E."/>
        </authorList>
    </citation>
    <scope>NUCLEOTIDE SEQUENCE [LARGE SCALE GENOMIC DNA]</scope>
    <source>
        <strain evidence="1">SPO-2</strain>
    </source>
</reference>
<evidence type="ECO:0000313" key="2">
    <source>
        <dbReference type="Proteomes" id="UP001165289"/>
    </source>
</evidence>
<gene>
    <name evidence="1" type="ORF">LOD99_1781</name>
</gene>
<comment type="caution">
    <text evidence="1">The sequence shown here is derived from an EMBL/GenBank/DDBJ whole genome shotgun (WGS) entry which is preliminary data.</text>
</comment>
<keyword evidence="2" id="KW-1185">Reference proteome</keyword>
<dbReference type="AlphaFoldDB" id="A0AAV7K473"/>
<protein>
    <submittedName>
        <fullName evidence="1">Transposase</fullName>
    </submittedName>
</protein>
<name>A0AAV7K473_9METZ</name>
<dbReference type="PANTHER" id="PTHR46060:SF1">
    <property type="entry name" value="MARINER MOS1 TRANSPOSASE-LIKE PROTEIN"/>
    <property type="match status" value="1"/>
</dbReference>
<evidence type="ECO:0000313" key="1">
    <source>
        <dbReference type="EMBL" id="KAI6656047.1"/>
    </source>
</evidence>
<dbReference type="GO" id="GO:0003676">
    <property type="term" value="F:nucleic acid binding"/>
    <property type="evidence" value="ECO:0007669"/>
    <property type="project" value="InterPro"/>
</dbReference>
<organism evidence="1 2">
    <name type="scientific">Oopsacas minuta</name>
    <dbReference type="NCBI Taxonomy" id="111878"/>
    <lineage>
        <taxon>Eukaryota</taxon>
        <taxon>Metazoa</taxon>
        <taxon>Porifera</taxon>
        <taxon>Hexactinellida</taxon>
        <taxon>Hexasterophora</taxon>
        <taxon>Lyssacinosida</taxon>
        <taxon>Leucopsacidae</taxon>
        <taxon>Oopsacas</taxon>
    </lineage>
</organism>
<dbReference type="PANTHER" id="PTHR46060">
    <property type="entry name" value="MARINER MOS1 TRANSPOSASE-LIKE PROTEIN"/>
    <property type="match status" value="1"/>
</dbReference>
<accession>A0AAV7K473</accession>
<dbReference type="EMBL" id="JAKMXF010000166">
    <property type="protein sequence ID" value="KAI6656047.1"/>
    <property type="molecule type" value="Genomic_DNA"/>
</dbReference>